<evidence type="ECO:0000256" key="1">
    <source>
        <dbReference type="ARBA" id="ARBA00006295"/>
    </source>
</evidence>
<comment type="similarity">
    <text evidence="1">Belongs to the ParB family.</text>
</comment>
<dbReference type="Gene3D" id="3.90.1530.30">
    <property type="match status" value="1"/>
</dbReference>
<evidence type="ECO:0000256" key="2">
    <source>
        <dbReference type="ARBA" id="ARBA00022829"/>
    </source>
</evidence>
<dbReference type="OrthoDB" id="70307at2"/>
<dbReference type="NCBIfam" id="TIGR00180">
    <property type="entry name" value="parB_part"/>
    <property type="match status" value="1"/>
</dbReference>
<name>A0A640S6R3_9ACTN</name>
<dbReference type="InterPro" id="IPR050336">
    <property type="entry name" value="Chromosome_partition/occlusion"/>
</dbReference>
<dbReference type="RefSeq" id="WP_159476320.1">
    <property type="nucleotide sequence ID" value="NZ_BAAATH010000025.1"/>
</dbReference>
<dbReference type="AlphaFoldDB" id="A0A640S6R3"/>
<feature type="domain" description="ParB/Spo0J HTH" evidence="5">
    <location>
        <begin position="143"/>
        <end position="224"/>
    </location>
</feature>
<dbReference type="Proteomes" id="UP000435837">
    <property type="component" value="Unassembled WGS sequence"/>
</dbReference>
<feature type="domain" description="ParB-like N-terminal" evidence="4">
    <location>
        <begin position="38"/>
        <end position="131"/>
    </location>
</feature>
<dbReference type="InterPro" id="IPR041468">
    <property type="entry name" value="HTH_ParB/Spo0J"/>
</dbReference>
<accession>A0A640S6R3</accession>
<organism evidence="6 7">
    <name type="scientific">Streptomyces caniferus</name>
    <dbReference type="NCBI Taxonomy" id="285557"/>
    <lineage>
        <taxon>Bacteria</taxon>
        <taxon>Bacillati</taxon>
        <taxon>Actinomycetota</taxon>
        <taxon>Actinomycetes</taxon>
        <taxon>Kitasatosporales</taxon>
        <taxon>Streptomycetaceae</taxon>
        <taxon>Streptomyces</taxon>
    </lineage>
</organism>
<reference evidence="6 7" key="1">
    <citation type="submission" date="2019-12" db="EMBL/GenBank/DDBJ databases">
        <title>Whole genome shotgun sequence of Streptomyces caniferus NBRC 15389.</title>
        <authorList>
            <person name="Ichikawa N."/>
            <person name="Kimura A."/>
            <person name="Kitahashi Y."/>
            <person name="Komaki H."/>
            <person name="Tamura T."/>
        </authorList>
    </citation>
    <scope>NUCLEOTIDE SEQUENCE [LARGE SCALE GENOMIC DNA]</scope>
    <source>
        <strain evidence="6 7">NBRC 15389</strain>
    </source>
</reference>
<evidence type="ECO:0000313" key="7">
    <source>
        <dbReference type="Proteomes" id="UP000435837"/>
    </source>
</evidence>
<dbReference type="Pfam" id="PF17762">
    <property type="entry name" value="HTH_ParB"/>
    <property type="match status" value="1"/>
</dbReference>
<dbReference type="GO" id="GO:0007059">
    <property type="term" value="P:chromosome segregation"/>
    <property type="evidence" value="ECO:0007669"/>
    <property type="project" value="UniProtKB-KW"/>
</dbReference>
<protein>
    <submittedName>
        <fullName evidence="6">Uncharacterized protein</fullName>
    </submittedName>
</protein>
<feature type="compositionally biased region" description="Basic and acidic residues" evidence="3">
    <location>
        <begin position="18"/>
        <end position="27"/>
    </location>
</feature>
<dbReference type="EMBL" id="BLIN01000004">
    <property type="protein sequence ID" value="GFE07173.1"/>
    <property type="molecule type" value="Genomic_DNA"/>
</dbReference>
<evidence type="ECO:0000256" key="3">
    <source>
        <dbReference type="SAM" id="MobiDB-lite"/>
    </source>
</evidence>
<comment type="caution">
    <text evidence="6">The sequence shown here is derived from an EMBL/GenBank/DDBJ whole genome shotgun (WGS) entry which is preliminary data.</text>
</comment>
<dbReference type="PANTHER" id="PTHR33375:SF1">
    <property type="entry name" value="CHROMOSOME-PARTITIONING PROTEIN PARB-RELATED"/>
    <property type="match status" value="1"/>
</dbReference>
<gene>
    <name evidence="6" type="ORF">Scani_34410</name>
</gene>
<evidence type="ECO:0000313" key="6">
    <source>
        <dbReference type="EMBL" id="GFE07173.1"/>
    </source>
</evidence>
<dbReference type="GO" id="GO:0003677">
    <property type="term" value="F:DNA binding"/>
    <property type="evidence" value="ECO:0007669"/>
    <property type="project" value="InterPro"/>
</dbReference>
<evidence type="ECO:0000259" key="5">
    <source>
        <dbReference type="Pfam" id="PF17762"/>
    </source>
</evidence>
<dbReference type="Pfam" id="PF02195">
    <property type="entry name" value="ParB_N"/>
    <property type="match status" value="1"/>
</dbReference>
<dbReference type="PANTHER" id="PTHR33375">
    <property type="entry name" value="CHROMOSOME-PARTITIONING PROTEIN PARB-RELATED"/>
    <property type="match status" value="1"/>
</dbReference>
<feature type="compositionally biased region" description="Basic and acidic residues" evidence="3">
    <location>
        <begin position="230"/>
        <end position="239"/>
    </location>
</feature>
<feature type="region of interest" description="Disordered" evidence="3">
    <location>
        <begin position="230"/>
        <end position="270"/>
    </location>
</feature>
<feature type="region of interest" description="Disordered" evidence="3">
    <location>
        <begin position="1"/>
        <end position="30"/>
    </location>
</feature>
<proteinExistence type="inferred from homology"/>
<dbReference type="SUPFAM" id="SSF109709">
    <property type="entry name" value="KorB DNA-binding domain-like"/>
    <property type="match status" value="1"/>
</dbReference>
<dbReference type="InterPro" id="IPR036086">
    <property type="entry name" value="ParB/Sulfiredoxin_sf"/>
</dbReference>
<dbReference type="SUPFAM" id="SSF110849">
    <property type="entry name" value="ParB/Sulfiredoxin"/>
    <property type="match status" value="1"/>
</dbReference>
<sequence length="389" mass="41665">MAGAQNDGLSVAERRRKKEEERRRLEAEQAGAVGSPVVALSELAHNPRNARGKLEGIEGLADTYATSGVLQPLAVVPVAVFRTAFPECSDEIGEARYVVIGGNRRLSAARHAGLSELPVLVNTRAQTRKDILVAAATENLAREELKPLEELATIEELKAEFGTYDAVAAQLGKSAGWVSQRRRLHNLQPEVREALEARADGMTIELARALGKIKDRDLQLQAWEAERRLAADRAAEPKPKKGQKGGASQKPRAKVPAQGRPGAGEGGLDQESITRREACATAVAAAAGDLCWVQIIAMQSPALPDDAVALAARWLTDAGVDASALELPSLSDETVDVQTRHQTVLALALAHCELQMTDTVTGDSPHVRAYLDWMASFADYKPAETASTA</sequence>
<evidence type="ECO:0000259" key="4">
    <source>
        <dbReference type="Pfam" id="PF02195"/>
    </source>
</evidence>
<dbReference type="Gene3D" id="1.10.10.2830">
    <property type="match status" value="1"/>
</dbReference>
<dbReference type="GO" id="GO:0005694">
    <property type="term" value="C:chromosome"/>
    <property type="evidence" value="ECO:0007669"/>
    <property type="project" value="TreeGrafter"/>
</dbReference>
<dbReference type="InterPro" id="IPR004437">
    <property type="entry name" value="ParB/RepB/Spo0J"/>
</dbReference>
<keyword evidence="2" id="KW-0159">Chromosome partition</keyword>
<dbReference type="InterPro" id="IPR003115">
    <property type="entry name" value="ParB_N"/>
</dbReference>